<dbReference type="Proteomes" id="UP000095300">
    <property type="component" value="Unassembled WGS sequence"/>
</dbReference>
<dbReference type="PANTHER" id="PTHR24086:SF15">
    <property type="entry name" value="NUCLEAR HORMONE RECEPTOR FTZ-F1"/>
    <property type="match status" value="1"/>
</dbReference>
<evidence type="ECO:0000256" key="3">
    <source>
        <dbReference type="ARBA" id="ARBA00022771"/>
    </source>
</evidence>
<dbReference type="SUPFAM" id="SSF57716">
    <property type="entry name" value="Glucocorticoid receptor-like (DNA-binding domain)"/>
    <property type="match status" value="1"/>
</dbReference>
<dbReference type="EnsemblMetazoa" id="SCAU007917-RA">
    <property type="protein sequence ID" value="SCAU007917-PA"/>
    <property type="gene ID" value="SCAU007917"/>
</dbReference>
<feature type="compositionally biased region" description="Polar residues" evidence="10">
    <location>
        <begin position="433"/>
        <end position="447"/>
    </location>
</feature>
<keyword evidence="13" id="KW-1185">Reference proteome</keyword>
<proteinExistence type="predicted"/>
<feature type="region of interest" description="Disordered" evidence="10">
    <location>
        <begin position="334"/>
        <end position="576"/>
    </location>
</feature>
<dbReference type="CDD" id="cd07167">
    <property type="entry name" value="NR_DBD_Lrh-1_like"/>
    <property type="match status" value="1"/>
</dbReference>
<name>A0A1I8PGP4_STOCA</name>
<evidence type="ECO:0000256" key="6">
    <source>
        <dbReference type="ARBA" id="ARBA00023125"/>
    </source>
</evidence>
<dbReference type="GO" id="GO:0000978">
    <property type="term" value="F:RNA polymerase II cis-regulatory region sequence-specific DNA binding"/>
    <property type="evidence" value="ECO:0007669"/>
    <property type="project" value="TreeGrafter"/>
</dbReference>
<comment type="subcellular location">
    <subcellularLocation>
        <location evidence="1">Nucleus</location>
    </subcellularLocation>
</comment>
<evidence type="ECO:0000256" key="4">
    <source>
        <dbReference type="ARBA" id="ARBA00022833"/>
    </source>
</evidence>
<accession>A0A1I8PGP4</accession>
<dbReference type="PROSITE" id="PS51030">
    <property type="entry name" value="NUCLEAR_REC_DBD_2"/>
    <property type="match status" value="1"/>
</dbReference>
<feature type="compositionally biased region" description="Low complexity" evidence="10">
    <location>
        <begin position="18"/>
        <end position="31"/>
    </location>
</feature>
<protein>
    <recommendedName>
        <fullName evidence="11">Nuclear receptor domain-containing protein</fullName>
    </recommendedName>
</protein>
<keyword evidence="8" id="KW-0675">Receptor</keyword>
<dbReference type="Pfam" id="PF00105">
    <property type="entry name" value="zf-C4"/>
    <property type="match status" value="1"/>
</dbReference>
<keyword evidence="4" id="KW-0862">Zinc</keyword>
<evidence type="ECO:0000313" key="13">
    <source>
        <dbReference type="Proteomes" id="UP000095300"/>
    </source>
</evidence>
<evidence type="ECO:0000259" key="11">
    <source>
        <dbReference type="PROSITE" id="PS51030"/>
    </source>
</evidence>
<dbReference type="PRINTS" id="PR00047">
    <property type="entry name" value="STROIDFINGER"/>
</dbReference>
<keyword evidence="3" id="KW-0863">Zinc-finger</keyword>
<keyword evidence="2" id="KW-0479">Metal-binding</keyword>
<dbReference type="GO" id="GO:0090575">
    <property type="term" value="C:RNA polymerase II transcription regulator complex"/>
    <property type="evidence" value="ECO:0007669"/>
    <property type="project" value="TreeGrafter"/>
</dbReference>
<dbReference type="InterPro" id="IPR013088">
    <property type="entry name" value="Znf_NHR/GATA"/>
</dbReference>
<keyword evidence="7" id="KW-0804">Transcription</keyword>
<feature type="compositionally biased region" description="Polar residues" evidence="10">
    <location>
        <begin position="539"/>
        <end position="551"/>
    </location>
</feature>
<dbReference type="GO" id="GO:0004879">
    <property type="term" value="F:nuclear receptor activity"/>
    <property type="evidence" value="ECO:0007669"/>
    <property type="project" value="InterPro"/>
</dbReference>
<evidence type="ECO:0000313" key="12">
    <source>
        <dbReference type="EnsemblMetazoa" id="SCAU007917-PA"/>
    </source>
</evidence>
<feature type="compositionally biased region" description="Low complexity" evidence="10">
    <location>
        <begin position="507"/>
        <end position="528"/>
    </location>
</feature>
<dbReference type="STRING" id="35570.A0A1I8PGP4"/>
<evidence type="ECO:0000256" key="9">
    <source>
        <dbReference type="ARBA" id="ARBA00023242"/>
    </source>
</evidence>
<evidence type="ECO:0000256" key="10">
    <source>
        <dbReference type="SAM" id="MobiDB-lite"/>
    </source>
</evidence>
<dbReference type="PROSITE" id="PS00031">
    <property type="entry name" value="NUCLEAR_REC_DBD_1"/>
    <property type="match status" value="1"/>
</dbReference>
<evidence type="ECO:0000256" key="5">
    <source>
        <dbReference type="ARBA" id="ARBA00023015"/>
    </source>
</evidence>
<gene>
    <name evidence="12" type="primary">106089667</name>
</gene>
<feature type="compositionally biased region" description="Low complexity" evidence="10">
    <location>
        <begin position="366"/>
        <end position="390"/>
    </location>
</feature>
<organism evidence="12 13">
    <name type="scientific">Stomoxys calcitrans</name>
    <name type="common">Stable fly</name>
    <name type="synonym">Conops calcitrans</name>
    <dbReference type="NCBI Taxonomy" id="35570"/>
    <lineage>
        <taxon>Eukaryota</taxon>
        <taxon>Metazoa</taxon>
        <taxon>Ecdysozoa</taxon>
        <taxon>Arthropoda</taxon>
        <taxon>Hexapoda</taxon>
        <taxon>Insecta</taxon>
        <taxon>Pterygota</taxon>
        <taxon>Neoptera</taxon>
        <taxon>Endopterygota</taxon>
        <taxon>Diptera</taxon>
        <taxon>Brachycera</taxon>
        <taxon>Muscomorpha</taxon>
        <taxon>Muscoidea</taxon>
        <taxon>Muscidae</taxon>
        <taxon>Stomoxys</taxon>
    </lineage>
</organism>
<dbReference type="GO" id="GO:0009755">
    <property type="term" value="P:hormone-mediated signaling pathway"/>
    <property type="evidence" value="ECO:0007669"/>
    <property type="project" value="TreeGrafter"/>
</dbReference>
<dbReference type="AlphaFoldDB" id="A0A1I8PGP4"/>
<dbReference type="Gene3D" id="3.30.50.10">
    <property type="entry name" value="Erythroid Transcription Factor GATA-1, subunit A"/>
    <property type="match status" value="1"/>
</dbReference>
<feature type="compositionally biased region" description="Low complexity" evidence="10">
    <location>
        <begin position="448"/>
        <end position="487"/>
    </location>
</feature>
<sequence>MEEFSVPLLAESAYNNLNNNKNNNNNNNNNNFHNMHHHKDHMLGAGSTPSTTSFMYESSPGQTMKPEMSMAKGGDYSTFATCIQQSTLLDHRNVALDANLDAAVSLGALCDLKFGPASNNPVAHGGGSPLLLGSGGGGGGVGGATVTEVVETNFKSLPPLITNIEASNIMGVLPKVVGTSGVGVNVPQFAQILFQREQPQQHHGLNAGETNATQTAPPATITVSQTSQQPPQHPQQMQGVLSANPSSGGHYGHHMSLKTNEVQNTAEPLTRRHHYLTNIVNATPTATSDNANLLDFNMSAAATTTATTVIAIGPNSHRNSVEVQTNENLITTTTISGGVGNSNMAGGGALPTASSRNDSNNNAIHTASNQSSISATQTTTSQPTSSTRSTLHSIEELAASSCTTTTSTTTQSTTKHHNNTLVNNASNNNPNNDTSHSATSVPLTNDTQQHLHQQQHQQHQQQQPSQTIHHSQVTQHPQQHSQDQHMLQQHHDSQQHESSPTSHQHAISQLNSSNISSDSNDDSMSSSDESIELELNDRSGYQDTTSSHSQQSANGGGTGSASGPTGNNNGTNANPLSGMSLINGVVTLNAQNAAVNNGGGNGGSSASSASGTYMSLLPPAVGATSSSAPHLGVNHMGGTSASAAGSTPDVIDFKHLFEELCPVCGDKVSGYHYGLLTCESCKGFFKRTVQNKKVYTCVAERSCHIDKTQRKRCPYCRFQKCLEVGMKLEAVRADRMRGGRNKFGPMYKRDRARKLQVMRQRQIALQALRTSMGTGDMKPTPLSPGYQQAYSNMNIKQEIQIPQVSSLTQSPDSSPSPIAIALGQVNASTGVIATPLNGNSGAGGGGGGGGGGG</sequence>
<feature type="domain" description="Nuclear receptor" evidence="11">
    <location>
        <begin position="658"/>
        <end position="733"/>
    </location>
</feature>
<dbReference type="VEuPathDB" id="VectorBase:SCAU007917"/>
<evidence type="ECO:0000256" key="7">
    <source>
        <dbReference type="ARBA" id="ARBA00023163"/>
    </source>
</evidence>
<dbReference type="FunFam" id="3.30.50.10:FF:000006">
    <property type="entry name" value="Nuclear receptor subfamily 5 group A member"/>
    <property type="match status" value="1"/>
</dbReference>
<feature type="compositionally biased region" description="Low complexity" evidence="10">
    <location>
        <begin position="225"/>
        <end position="238"/>
    </location>
</feature>
<evidence type="ECO:0000256" key="2">
    <source>
        <dbReference type="ARBA" id="ARBA00022723"/>
    </source>
</evidence>
<dbReference type="GO" id="GO:0008270">
    <property type="term" value="F:zinc ion binding"/>
    <property type="evidence" value="ECO:0007669"/>
    <property type="project" value="UniProtKB-KW"/>
</dbReference>
<dbReference type="GO" id="GO:0009888">
    <property type="term" value="P:tissue development"/>
    <property type="evidence" value="ECO:0007669"/>
    <property type="project" value="TreeGrafter"/>
</dbReference>
<feature type="compositionally biased region" description="Gly residues" evidence="10">
    <location>
        <begin position="337"/>
        <end position="349"/>
    </location>
</feature>
<feature type="region of interest" description="Disordered" evidence="10">
    <location>
        <begin position="18"/>
        <end position="39"/>
    </location>
</feature>
<keyword evidence="6" id="KW-0238">DNA-binding</keyword>
<dbReference type="InterPro" id="IPR016355">
    <property type="entry name" value="NR5-like"/>
</dbReference>
<feature type="region of interest" description="Disordered" evidence="10">
    <location>
        <begin position="224"/>
        <end position="251"/>
    </location>
</feature>
<evidence type="ECO:0000256" key="1">
    <source>
        <dbReference type="ARBA" id="ARBA00004123"/>
    </source>
</evidence>
<feature type="compositionally biased region" description="Low complexity" evidence="10">
    <location>
        <begin position="400"/>
        <end position="432"/>
    </location>
</feature>
<reference evidence="12" key="1">
    <citation type="submission" date="2020-05" db="UniProtKB">
        <authorList>
            <consortium name="EnsemblMetazoa"/>
        </authorList>
    </citation>
    <scope>IDENTIFICATION</scope>
    <source>
        <strain evidence="12">USDA</strain>
    </source>
</reference>
<dbReference type="PANTHER" id="PTHR24086">
    <property type="entry name" value="NUCLEAR RECEPTOR SUBFAMILY 5 GROUP A"/>
    <property type="match status" value="1"/>
</dbReference>
<dbReference type="InterPro" id="IPR001628">
    <property type="entry name" value="Znf_hrmn_rcpt"/>
</dbReference>
<keyword evidence="9" id="KW-0539">Nucleus</keyword>
<evidence type="ECO:0000256" key="8">
    <source>
        <dbReference type="ARBA" id="ARBA00023170"/>
    </source>
</evidence>
<feature type="compositionally biased region" description="Polar residues" evidence="10">
    <location>
        <begin position="352"/>
        <end position="365"/>
    </location>
</feature>
<feature type="compositionally biased region" description="Low complexity" evidence="10">
    <location>
        <begin position="561"/>
        <end position="575"/>
    </location>
</feature>
<dbReference type="SMART" id="SM00399">
    <property type="entry name" value="ZnF_C4"/>
    <property type="match status" value="1"/>
</dbReference>
<keyword evidence="5" id="KW-0805">Transcription regulation</keyword>